<dbReference type="InterPro" id="IPR025411">
    <property type="entry name" value="DUF4136"/>
</dbReference>
<protein>
    <submittedName>
        <fullName evidence="3">Uncharacterized protein DUF4136</fullName>
    </submittedName>
</protein>
<organism evidence="3 4">
    <name type="scientific">Flagellimonas meridianipacifica</name>
    <dbReference type="NCBI Taxonomy" id="1080225"/>
    <lineage>
        <taxon>Bacteria</taxon>
        <taxon>Pseudomonadati</taxon>
        <taxon>Bacteroidota</taxon>
        <taxon>Flavobacteriia</taxon>
        <taxon>Flavobacteriales</taxon>
        <taxon>Flavobacteriaceae</taxon>
        <taxon>Flagellimonas</taxon>
    </lineage>
</organism>
<dbReference type="Pfam" id="PF13590">
    <property type="entry name" value="DUF4136"/>
    <property type="match status" value="1"/>
</dbReference>
<name>A0A2T0MEQ9_9FLAO</name>
<feature type="domain" description="DUF4136" evidence="2">
    <location>
        <begin position="25"/>
        <end position="194"/>
    </location>
</feature>
<evidence type="ECO:0000259" key="2">
    <source>
        <dbReference type="Pfam" id="PF13590"/>
    </source>
</evidence>
<comment type="caution">
    <text evidence="3">The sequence shown here is derived from an EMBL/GenBank/DDBJ whole genome shotgun (WGS) entry which is preliminary data.</text>
</comment>
<evidence type="ECO:0000256" key="1">
    <source>
        <dbReference type="SAM" id="SignalP"/>
    </source>
</evidence>
<dbReference type="RefSeq" id="WP_106144831.1">
    <property type="nucleotide sequence ID" value="NZ_PVYX01000001.1"/>
</dbReference>
<dbReference type="PROSITE" id="PS51257">
    <property type="entry name" value="PROKAR_LIPOPROTEIN"/>
    <property type="match status" value="1"/>
</dbReference>
<gene>
    <name evidence="3" type="ORF">CLV81_0048</name>
</gene>
<sequence length="202" mass="22684">MKRLKEFTLPILALVFLASCSSVKVVTDYDKEADFNTYKTYAFYKTGIDKAEISDLDKKRILKAIDAEMAARGFAKSKQPDVLVSIFTKERERVDVYNNNFGFGWGGFGWGGFGWGGGFYNPWLFGPGFGWGGGFGPNVSTRTEGSLYIDVIDSRKRELVWQGRGVGTLNNIKNIEKKEKRIKQFVAEILEKYPTASQLASN</sequence>
<accession>A0A2T0MEQ9</accession>
<dbReference type="Proteomes" id="UP000237640">
    <property type="component" value="Unassembled WGS sequence"/>
</dbReference>
<evidence type="ECO:0000313" key="3">
    <source>
        <dbReference type="EMBL" id="PRX56060.1"/>
    </source>
</evidence>
<keyword evidence="1" id="KW-0732">Signal</keyword>
<feature type="chain" id="PRO_5015412956" evidence="1">
    <location>
        <begin position="25"/>
        <end position="202"/>
    </location>
</feature>
<proteinExistence type="predicted"/>
<dbReference type="Gene3D" id="3.30.160.670">
    <property type="match status" value="1"/>
</dbReference>
<evidence type="ECO:0000313" key="4">
    <source>
        <dbReference type="Proteomes" id="UP000237640"/>
    </source>
</evidence>
<keyword evidence="4" id="KW-1185">Reference proteome</keyword>
<dbReference type="AlphaFoldDB" id="A0A2T0MEQ9"/>
<dbReference type="OrthoDB" id="5432251at2"/>
<reference evidence="3 4" key="1">
    <citation type="submission" date="2018-03" db="EMBL/GenBank/DDBJ databases">
        <title>Genomic Encyclopedia of Archaeal and Bacterial Type Strains, Phase II (KMG-II): from individual species to whole genera.</title>
        <authorList>
            <person name="Goeker M."/>
        </authorList>
    </citation>
    <scope>NUCLEOTIDE SEQUENCE [LARGE SCALE GENOMIC DNA]</scope>
    <source>
        <strain evidence="3 4">DSM 25027</strain>
    </source>
</reference>
<dbReference type="EMBL" id="PVYX01000001">
    <property type="protein sequence ID" value="PRX56060.1"/>
    <property type="molecule type" value="Genomic_DNA"/>
</dbReference>
<feature type="signal peptide" evidence="1">
    <location>
        <begin position="1"/>
        <end position="24"/>
    </location>
</feature>